<dbReference type="AlphaFoldDB" id="A0ABD3P5D8"/>
<feature type="transmembrane region" description="Helical" evidence="1">
    <location>
        <begin position="21"/>
        <end position="41"/>
    </location>
</feature>
<evidence type="ECO:0000313" key="2">
    <source>
        <dbReference type="EMBL" id="KAL3783056.1"/>
    </source>
</evidence>
<organism evidence="2 4">
    <name type="scientific">Cyclotella atomus</name>
    <dbReference type="NCBI Taxonomy" id="382360"/>
    <lineage>
        <taxon>Eukaryota</taxon>
        <taxon>Sar</taxon>
        <taxon>Stramenopiles</taxon>
        <taxon>Ochrophyta</taxon>
        <taxon>Bacillariophyta</taxon>
        <taxon>Coscinodiscophyceae</taxon>
        <taxon>Thalassiosirophycidae</taxon>
        <taxon>Stephanodiscales</taxon>
        <taxon>Stephanodiscaceae</taxon>
        <taxon>Cyclotella</taxon>
    </lineage>
</organism>
<comment type="caution">
    <text evidence="2">The sequence shown here is derived from an EMBL/GenBank/DDBJ whole genome shotgun (WGS) entry which is preliminary data.</text>
</comment>
<gene>
    <name evidence="2" type="ORF">ACHAWO_006630</name>
    <name evidence="3" type="ORF">ACHAWO_006631</name>
</gene>
<keyword evidence="4" id="KW-1185">Reference proteome</keyword>
<sequence>MVQSTQQAANPYGEMSWTARIFVFLGVPIFFGLFGFALAYIEKIRDSEYEVDITRDFVWPWALGMGFVTIVGFRTGGFKRGVGERTVLRRATVPAPAPPAAARVGRDKKTK</sequence>
<keyword evidence="1" id="KW-0812">Transmembrane</keyword>
<feature type="transmembrane region" description="Helical" evidence="1">
    <location>
        <begin position="57"/>
        <end position="75"/>
    </location>
</feature>
<name>A0ABD3P5D8_9STRA</name>
<evidence type="ECO:0000313" key="4">
    <source>
        <dbReference type="Proteomes" id="UP001530400"/>
    </source>
</evidence>
<evidence type="ECO:0000256" key="1">
    <source>
        <dbReference type="SAM" id="Phobius"/>
    </source>
</evidence>
<keyword evidence="1" id="KW-0472">Membrane</keyword>
<reference evidence="2 4" key="1">
    <citation type="submission" date="2024-10" db="EMBL/GenBank/DDBJ databases">
        <title>Updated reference genomes for cyclostephanoid diatoms.</title>
        <authorList>
            <person name="Roberts W.R."/>
            <person name="Alverson A.J."/>
        </authorList>
    </citation>
    <scope>NUCLEOTIDE SEQUENCE [LARGE SCALE GENOMIC DNA]</scope>
    <source>
        <strain evidence="2 4">AJA010-31</strain>
    </source>
</reference>
<dbReference type="EMBL" id="JALLPJ020000783">
    <property type="protein sequence ID" value="KAL3783057.1"/>
    <property type="molecule type" value="Genomic_DNA"/>
</dbReference>
<dbReference type="Proteomes" id="UP001530400">
    <property type="component" value="Unassembled WGS sequence"/>
</dbReference>
<protein>
    <submittedName>
        <fullName evidence="2">Uncharacterized protein</fullName>
    </submittedName>
</protein>
<dbReference type="EMBL" id="JALLPJ020000783">
    <property type="protein sequence ID" value="KAL3783056.1"/>
    <property type="molecule type" value="Genomic_DNA"/>
</dbReference>
<proteinExistence type="predicted"/>
<accession>A0ABD3P5D8</accession>
<keyword evidence="1" id="KW-1133">Transmembrane helix</keyword>
<evidence type="ECO:0000313" key="3">
    <source>
        <dbReference type="EMBL" id="KAL3783057.1"/>
    </source>
</evidence>